<comment type="caution">
    <text evidence="1">The sequence shown here is derived from an EMBL/GenBank/DDBJ whole genome shotgun (WGS) entry which is preliminary data.</text>
</comment>
<evidence type="ECO:0000313" key="2">
    <source>
        <dbReference type="Proteomes" id="UP000431401"/>
    </source>
</evidence>
<accession>A0A7K0DWS0</accession>
<dbReference type="Proteomes" id="UP000431401">
    <property type="component" value="Unassembled WGS sequence"/>
</dbReference>
<protein>
    <recommendedName>
        <fullName evidence="3">Avirulence D protein (AvrD)</fullName>
    </recommendedName>
</protein>
<dbReference type="RefSeq" id="WP_153346914.1">
    <property type="nucleotide sequence ID" value="NZ_WEGI01000012.1"/>
</dbReference>
<gene>
    <name evidence="1" type="ORF">NRB56_53450</name>
</gene>
<dbReference type="Pfam" id="PF05655">
    <property type="entry name" value="AvrD"/>
    <property type="match status" value="1"/>
</dbReference>
<dbReference type="AlphaFoldDB" id="A0A7K0DWS0"/>
<sequence>MSATSFSSYDEPLGPRAGRYFGDGYQKVEQQLTGLRLNRSNQPGATHSGTGRLVYPADWSRKRGGELVPHVSSLDTLTLAATMCDAALTHTRDLSPAEAARTWVRHVTVRAGTAPHEDLDNIPVEIEVTSVSEDEDASDRTDSETTFKFRVGALIGSLTLAHVPGSGPVALPGVDHAESLEAIFGPKPHHFLHGLKRHSLSATDLVIDEAATRITGRHRITMDGDRQYSGAESSYPGSSSIVDIVVGAAQLSQVLLYRLDDLDRARSNTLWMRKLEINVSGPDRPTTEAFDGTAEVRRVSIVNRGGHRWRSADMTIKEFNGMVGSCLLAHQLPD</sequence>
<dbReference type="EMBL" id="WEGI01000012">
    <property type="protein sequence ID" value="MQY29752.1"/>
    <property type="molecule type" value="Genomic_DNA"/>
</dbReference>
<reference evidence="1 2" key="1">
    <citation type="submission" date="2019-10" db="EMBL/GenBank/DDBJ databases">
        <title>Nocardia macrotermitis sp. nov. and Nocardia aurantia sp. nov., isolated from the gut of fungus growing-termite Macrotermes natalensis.</title>
        <authorList>
            <person name="Benndorf R."/>
            <person name="Schwitalla J."/>
            <person name="Martin K."/>
            <person name="De Beer W."/>
            <person name="Kaster A.-K."/>
            <person name="Vollmers J."/>
            <person name="Poulsen M."/>
            <person name="Beemelmanns C."/>
        </authorList>
    </citation>
    <scope>NUCLEOTIDE SEQUENCE [LARGE SCALE GENOMIC DNA]</scope>
    <source>
        <strain evidence="1 2">RB56</strain>
    </source>
</reference>
<dbReference type="OrthoDB" id="4919083at2"/>
<proteinExistence type="predicted"/>
<organism evidence="1 2">
    <name type="scientific">Nocardia aurantia</name>
    <dbReference type="NCBI Taxonomy" id="2585199"/>
    <lineage>
        <taxon>Bacteria</taxon>
        <taxon>Bacillati</taxon>
        <taxon>Actinomycetota</taxon>
        <taxon>Actinomycetes</taxon>
        <taxon>Mycobacteriales</taxon>
        <taxon>Nocardiaceae</taxon>
        <taxon>Nocardia</taxon>
    </lineage>
</organism>
<keyword evidence="2" id="KW-1185">Reference proteome</keyword>
<dbReference type="InterPro" id="IPR008799">
    <property type="entry name" value="Pseudomon_AvrD"/>
</dbReference>
<evidence type="ECO:0000313" key="1">
    <source>
        <dbReference type="EMBL" id="MQY29752.1"/>
    </source>
</evidence>
<evidence type="ECO:0008006" key="3">
    <source>
        <dbReference type="Google" id="ProtNLM"/>
    </source>
</evidence>
<name>A0A7K0DWS0_9NOCA</name>